<dbReference type="GO" id="GO:0016020">
    <property type="term" value="C:membrane"/>
    <property type="evidence" value="ECO:0007669"/>
    <property type="project" value="UniProtKB-SubCell"/>
</dbReference>
<evidence type="ECO:0000256" key="5">
    <source>
        <dbReference type="ARBA" id="ARBA00023065"/>
    </source>
</evidence>
<feature type="transmembrane region" description="Helical" evidence="7">
    <location>
        <begin position="77"/>
        <end position="94"/>
    </location>
</feature>
<evidence type="ECO:0000313" key="10">
    <source>
        <dbReference type="Proteomes" id="UP000555564"/>
    </source>
</evidence>
<reference evidence="9 10" key="1">
    <citation type="submission" date="2020-08" db="EMBL/GenBank/DDBJ databases">
        <title>Sequencing the genomes of 1000 actinobacteria strains.</title>
        <authorList>
            <person name="Klenk H.-P."/>
        </authorList>
    </citation>
    <scope>NUCLEOTIDE SEQUENCE [LARGE SCALE GENOMIC DNA]</scope>
    <source>
        <strain evidence="9 10">DSM 44936</strain>
    </source>
</reference>
<feature type="transmembrane region" description="Helical" evidence="7">
    <location>
        <begin position="12"/>
        <end position="32"/>
    </location>
</feature>
<protein>
    <submittedName>
        <fullName evidence="9">Kef-type K+ transport system membrane component KefB</fullName>
    </submittedName>
</protein>
<evidence type="ECO:0000256" key="6">
    <source>
        <dbReference type="ARBA" id="ARBA00023136"/>
    </source>
</evidence>
<keyword evidence="3 7" id="KW-0812">Transmembrane</keyword>
<comment type="subcellular location">
    <subcellularLocation>
        <location evidence="1">Membrane</location>
        <topology evidence="1">Multi-pass membrane protein</topology>
    </subcellularLocation>
</comment>
<keyword evidence="10" id="KW-1185">Reference proteome</keyword>
<dbReference type="InterPro" id="IPR006153">
    <property type="entry name" value="Cation/H_exchanger_TM"/>
</dbReference>
<keyword evidence="6 7" id="KW-0472">Membrane</keyword>
<evidence type="ECO:0000256" key="3">
    <source>
        <dbReference type="ARBA" id="ARBA00022692"/>
    </source>
</evidence>
<comment type="caution">
    <text evidence="9">The sequence shown here is derived from an EMBL/GenBank/DDBJ whole genome shotgun (WGS) entry which is preliminary data.</text>
</comment>
<evidence type="ECO:0000259" key="8">
    <source>
        <dbReference type="Pfam" id="PF00999"/>
    </source>
</evidence>
<evidence type="ECO:0000313" key="9">
    <source>
        <dbReference type="EMBL" id="MBB6471020.1"/>
    </source>
</evidence>
<accession>A0A7X0M489</accession>
<sequence>MSKPQDAEWQIMTTLAGIGLILLVVTGVVLLARRLRQPAVIGEIIAGIMLGPSVLGLLPGDLTEVVFPPALRSHLSVVAQVGVLLFLFVVGWEFDPSSLRGRRRSVGLIWLSSMVTPMLLGLALAWWLYPSYNVVDGKRIAMPGFVLYLSVAMAVTAFPVLARIIAEHRMQATRIGTMAMAMAAADDVIAWSALAVVVALVSATGLSGFGLVLAWSSVYVAGMWWVVRPLLAYAYERTGPSSRPWLAMVTTAGVLLSSYATSLIGIHAIFGAFMFGLVMPRPPTSVLRSAVQAPLERVAVLLMPVFFVVTGLSVDLTRLTGMTLLVTLAIVAVACLGKLGGVALPARLSGMSTNASVALGLLMNTRGLTQLVILNVGLELGLLNNQLFSAMVVMAVVTTAMASPLLTVMLRRAAASPAEPDLRIDAGMPVSAMSVR</sequence>
<dbReference type="AlphaFoldDB" id="A0A7X0M489"/>
<evidence type="ECO:0000256" key="7">
    <source>
        <dbReference type="SAM" id="Phobius"/>
    </source>
</evidence>
<organism evidence="9 10">
    <name type="scientific">Sphaerisporangium rubeum</name>
    <dbReference type="NCBI Taxonomy" id="321317"/>
    <lineage>
        <taxon>Bacteria</taxon>
        <taxon>Bacillati</taxon>
        <taxon>Actinomycetota</taxon>
        <taxon>Actinomycetes</taxon>
        <taxon>Streptosporangiales</taxon>
        <taxon>Streptosporangiaceae</taxon>
        <taxon>Sphaerisporangium</taxon>
    </lineage>
</organism>
<dbReference type="PANTHER" id="PTHR32468:SF0">
    <property type="entry name" value="K(+)_H(+) ANTIPORTER 1"/>
    <property type="match status" value="1"/>
</dbReference>
<dbReference type="InterPro" id="IPR038770">
    <property type="entry name" value="Na+/solute_symporter_sf"/>
</dbReference>
<keyword evidence="5" id="KW-0406">Ion transport</keyword>
<feature type="domain" description="Cation/H+ exchanger transmembrane" evidence="8">
    <location>
        <begin position="23"/>
        <end position="410"/>
    </location>
</feature>
<name>A0A7X0M489_9ACTN</name>
<feature type="transmembrane region" description="Helical" evidence="7">
    <location>
        <begin position="39"/>
        <end position="57"/>
    </location>
</feature>
<feature type="transmembrane region" description="Helical" evidence="7">
    <location>
        <begin position="324"/>
        <end position="344"/>
    </location>
</feature>
<feature type="transmembrane region" description="Helical" evidence="7">
    <location>
        <begin position="106"/>
        <end position="128"/>
    </location>
</feature>
<evidence type="ECO:0000256" key="1">
    <source>
        <dbReference type="ARBA" id="ARBA00004141"/>
    </source>
</evidence>
<gene>
    <name evidence="9" type="ORF">BJ992_000451</name>
</gene>
<dbReference type="GO" id="GO:0015297">
    <property type="term" value="F:antiporter activity"/>
    <property type="evidence" value="ECO:0007669"/>
    <property type="project" value="InterPro"/>
</dbReference>
<dbReference type="Proteomes" id="UP000555564">
    <property type="component" value="Unassembled WGS sequence"/>
</dbReference>
<feature type="transmembrane region" description="Helical" evidence="7">
    <location>
        <begin position="245"/>
        <end position="278"/>
    </location>
</feature>
<dbReference type="PANTHER" id="PTHR32468">
    <property type="entry name" value="CATION/H + ANTIPORTER"/>
    <property type="match status" value="1"/>
</dbReference>
<proteinExistence type="predicted"/>
<evidence type="ECO:0000256" key="2">
    <source>
        <dbReference type="ARBA" id="ARBA00022448"/>
    </source>
</evidence>
<dbReference type="GO" id="GO:1902600">
    <property type="term" value="P:proton transmembrane transport"/>
    <property type="evidence" value="ECO:0007669"/>
    <property type="project" value="InterPro"/>
</dbReference>
<feature type="transmembrane region" description="Helical" evidence="7">
    <location>
        <begin position="178"/>
        <end position="203"/>
    </location>
</feature>
<evidence type="ECO:0000256" key="4">
    <source>
        <dbReference type="ARBA" id="ARBA00022989"/>
    </source>
</evidence>
<dbReference type="InterPro" id="IPR050794">
    <property type="entry name" value="CPA2_transporter"/>
</dbReference>
<feature type="transmembrane region" description="Helical" evidence="7">
    <location>
        <begin position="140"/>
        <end position="166"/>
    </location>
</feature>
<feature type="transmembrane region" description="Helical" evidence="7">
    <location>
        <begin position="209"/>
        <end position="233"/>
    </location>
</feature>
<dbReference type="Pfam" id="PF00999">
    <property type="entry name" value="Na_H_Exchanger"/>
    <property type="match status" value="1"/>
</dbReference>
<dbReference type="EMBL" id="JACHIU010000001">
    <property type="protein sequence ID" value="MBB6471020.1"/>
    <property type="molecule type" value="Genomic_DNA"/>
</dbReference>
<feature type="transmembrane region" description="Helical" evidence="7">
    <location>
        <begin position="298"/>
        <end position="317"/>
    </location>
</feature>
<keyword evidence="2" id="KW-0813">Transport</keyword>
<dbReference type="Gene3D" id="1.20.1530.20">
    <property type="match status" value="1"/>
</dbReference>
<feature type="transmembrane region" description="Helical" evidence="7">
    <location>
        <begin position="387"/>
        <end position="410"/>
    </location>
</feature>
<keyword evidence="4 7" id="KW-1133">Transmembrane helix</keyword>
<dbReference type="RefSeq" id="WP_221474653.1">
    <property type="nucleotide sequence ID" value="NZ_BAAALO010000060.1"/>
</dbReference>